<evidence type="ECO:0000256" key="1">
    <source>
        <dbReference type="SAM" id="MobiDB-lite"/>
    </source>
</evidence>
<sequence length="272" mass="28812">MSRDPLVGAAGVRTPASAVGWDRDAAPVARSTSDPQGREPDRSAGPVTALEEGDNAVAHQRSARSPEVAEPAWLSAPAAPTPRPRPDRGDVRADVRESRPRRPSWFGRHRGALLATAAFAALVAAVTTAGLLLNPRTAPDTGHVAAVYVPDTRWCARLGSGEPASVDADDPGAAAIAGFEWGYYVLRDGARARDHVAPDARVGSAERLDREGIDTLPVGTTHCVLTKKVTDGLYVVDVWERRPDGSTEHYPQTIRTAATPDGALITSITVRE</sequence>
<evidence type="ECO:0000313" key="4">
    <source>
        <dbReference type="EMBL" id="GAA4484766.1"/>
    </source>
</evidence>
<dbReference type="RefSeq" id="WP_345348711.1">
    <property type="nucleotide sequence ID" value="NZ_BAABFB010000059.1"/>
</dbReference>
<dbReference type="Pfam" id="PF26527">
    <property type="entry name" value="DUF8176"/>
    <property type="match status" value="1"/>
</dbReference>
<gene>
    <name evidence="4" type="ORF">GCM10023094_38600</name>
</gene>
<feature type="compositionally biased region" description="Basic and acidic residues" evidence="1">
    <location>
        <begin position="84"/>
        <end position="100"/>
    </location>
</feature>
<dbReference type="Proteomes" id="UP001501183">
    <property type="component" value="Unassembled WGS sequence"/>
</dbReference>
<reference evidence="5" key="1">
    <citation type="journal article" date="2019" name="Int. J. Syst. Evol. Microbiol.">
        <title>The Global Catalogue of Microorganisms (GCM) 10K type strain sequencing project: providing services to taxonomists for standard genome sequencing and annotation.</title>
        <authorList>
            <consortium name="The Broad Institute Genomics Platform"/>
            <consortium name="The Broad Institute Genome Sequencing Center for Infectious Disease"/>
            <person name="Wu L."/>
            <person name="Ma J."/>
        </authorList>
    </citation>
    <scope>NUCLEOTIDE SEQUENCE [LARGE SCALE GENOMIC DNA]</scope>
    <source>
        <strain evidence="5">JCM 32206</strain>
    </source>
</reference>
<proteinExistence type="predicted"/>
<feature type="domain" description="DUF8176" evidence="3">
    <location>
        <begin position="168"/>
        <end position="269"/>
    </location>
</feature>
<name>A0ABP8PE45_9NOCA</name>
<accession>A0ABP8PE45</accession>
<evidence type="ECO:0000313" key="5">
    <source>
        <dbReference type="Proteomes" id="UP001501183"/>
    </source>
</evidence>
<feature type="transmembrane region" description="Helical" evidence="2">
    <location>
        <begin position="111"/>
        <end position="133"/>
    </location>
</feature>
<comment type="caution">
    <text evidence="4">The sequence shown here is derived from an EMBL/GenBank/DDBJ whole genome shotgun (WGS) entry which is preliminary data.</text>
</comment>
<organism evidence="4 5">
    <name type="scientific">Rhodococcus olei</name>
    <dbReference type="NCBI Taxonomy" id="2161675"/>
    <lineage>
        <taxon>Bacteria</taxon>
        <taxon>Bacillati</taxon>
        <taxon>Actinomycetota</taxon>
        <taxon>Actinomycetes</taxon>
        <taxon>Mycobacteriales</taxon>
        <taxon>Nocardiaceae</taxon>
        <taxon>Rhodococcus</taxon>
    </lineage>
</organism>
<keyword evidence="2" id="KW-0812">Transmembrane</keyword>
<evidence type="ECO:0000256" key="2">
    <source>
        <dbReference type="SAM" id="Phobius"/>
    </source>
</evidence>
<dbReference type="EMBL" id="BAABFB010000059">
    <property type="protein sequence ID" value="GAA4484766.1"/>
    <property type="molecule type" value="Genomic_DNA"/>
</dbReference>
<evidence type="ECO:0000259" key="3">
    <source>
        <dbReference type="Pfam" id="PF26527"/>
    </source>
</evidence>
<protein>
    <recommendedName>
        <fullName evidence="3">DUF8176 domain-containing protein</fullName>
    </recommendedName>
</protein>
<keyword evidence="2" id="KW-0472">Membrane</keyword>
<feature type="region of interest" description="Disordered" evidence="1">
    <location>
        <begin position="1"/>
        <end position="103"/>
    </location>
</feature>
<keyword evidence="2" id="KW-1133">Transmembrane helix</keyword>
<keyword evidence="5" id="KW-1185">Reference proteome</keyword>
<dbReference type="InterPro" id="IPR058489">
    <property type="entry name" value="DUF8176"/>
</dbReference>